<feature type="region of interest" description="Disordered" evidence="7">
    <location>
        <begin position="573"/>
        <end position="593"/>
    </location>
</feature>
<feature type="domain" description="Cytochrome oxidase subunit I profile" evidence="9">
    <location>
        <begin position="82"/>
        <end position="597"/>
    </location>
</feature>
<dbReference type="PANTHER" id="PTHR10422:SF18">
    <property type="entry name" value="CYTOCHROME C OXIDASE SUBUNIT 1"/>
    <property type="match status" value="1"/>
</dbReference>
<feature type="transmembrane region" description="Helical" evidence="8">
    <location>
        <begin position="151"/>
        <end position="175"/>
    </location>
</feature>
<dbReference type="InterPro" id="IPR036927">
    <property type="entry name" value="Cyt_c_oxase-like_su1_sf"/>
</dbReference>
<feature type="transmembrane region" description="Helical" evidence="8">
    <location>
        <begin position="320"/>
        <end position="341"/>
    </location>
</feature>
<feature type="transmembrane region" description="Helical" evidence="8">
    <location>
        <begin position="462"/>
        <end position="482"/>
    </location>
</feature>
<evidence type="ECO:0000256" key="7">
    <source>
        <dbReference type="SAM" id="MobiDB-lite"/>
    </source>
</evidence>
<feature type="transmembrane region" description="Helical" evidence="8">
    <location>
        <begin position="494"/>
        <end position="518"/>
    </location>
</feature>
<comment type="caution">
    <text evidence="10">The sequence shown here is derived from an EMBL/GenBank/DDBJ whole genome shotgun (WGS) entry which is preliminary data.</text>
</comment>
<dbReference type="InterPro" id="IPR023615">
    <property type="entry name" value="Cyt_c_Oxase_su1_BS"/>
</dbReference>
<keyword evidence="3 6" id="KW-0812">Transmembrane</keyword>
<evidence type="ECO:0000256" key="4">
    <source>
        <dbReference type="ARBA" id="ARBA00022989"/>
    </source>
</evidence>
<feature type="transmembrane region" description="Helical" evidence="8">
    <location>
        <begin position="387"/>
        <end position="412"/>
    </location>
</feature>
<gene>
    <name evidence="10" type="ORF">ACFOES_08250</name>
</gene>
<evidence type="ECO:0000313" key="11">
    <source>
        <dbReference type="Proteomes" id="UP001595443"/>
    </source>
</evidence>
<keyword evidence="6" id="KW-0813">Transport</keyword>
<dbReference type="PRINTS" id="PR01165">
    <property type="entry name" value="CYCOXIDASEI"/>
</dbReference>
<dbReference type="PROSITE" id="PS00077">
    <property type="entry name" value="COX1_CUB"/>
    <property type="match status" value="1"/>
</dbReference>
<evidence type="ECO:0000256" key="3">
    <source>
        <dbReference type="ARBA" id="ARBA00022692"/>
    </source>
</evidence>
<comment type="similarity">
    <text evidence="6">Belongs to the heme-copper respiratory oxidase family.</text>
</comment>
<feature type="transmembrane region" description="Helical" evidence="8">
    <location>
        <begin position="27"/>
        <end position="46"/>
    </location>
</feature>
<keyword evidence="4 8" id="KW-1133">Transmembrane helix</keyword>
<feature type="transmembrane region" description="Helical" evidence="8">
    <location>
        <begin position="424"/>
        <end position="442"/>
    </location>
</feature>
<feature type="transmembrane region" description="Helical" evidence="8">
    <location>
        <begin position="538"/>
        <end position="559"/>
    </location>
</feature>
<dbReference type="EMBL" id="JBHRSK010000004">
    <property type="protein sequence ID" value="MFC2968081.1"/>
    <property type="molecule type" value="Genomic_DNA"/>
</dbReference>
<sequence>MSDHSGMMDTGTARHGWLHHAAPMLRAVLWAAIGCLGADWIVALLLNDRLAGEWPVVAAFFAGSAGWILGGGALEACVRPWFGDAPAWDEGEGIGRFLRFHTDHKIIGMQYQVTAILTFLAAGMAAMMMRLELLTPNLDVFQTSQAYNEAFGVHGSLMLFAVSVVAIVGGFGNYFVPVMVGADDMTYPRLNGLSWWFLVPGVMAILLSPLAGGFQTGWTGYSPLAAEDAVGQDLYYLGIFALGLSSLFTAINVISTTLYMRAPGLTIGRLPMFVWGMFVTSVLNLLWVPVIGTGMIFGLADRTLGTHFFDSQGLPVLWQDLFWLFGHPEVYIIMLPAWGLWLEIIPVFSRKRLFGYGWAVAGMIGVTVLSSYVWTHHMFTTVSDSRLVPFMTTTELISIPTGFMYIAALGTLWKGRLRLRTPMLLALMSVFNFLIGGFTGVFLSDVPADFQLHNTYFVVAHFHYTIIGGMVFAWLAGLYYWFPKYSGRMYNEGWGKLSAWLVFFGFNFSFLGMFVAGFDGMNRRVAEYMPYLGGINEWISIWAFLLGLAFGIALLNLLVSAISGERAGDNPWGGKTLEWQTSSPPPHGNFAREPVVTDHFYNYGAGDRT</sequence>
<feature type="transmembrane region" description="Helical" evidence="8">
    <location>
        <begin position="234"/>
        <end position="260"/>
    </location>
</feature>
<keyword evidence="6" id="KW-0479">Metal-binding</keyword>
<reference evidence="11" key="1">
    <citation type="journal article" date="2019" name="Int. J. Syst. Evol. Microbiol.">
        <title>The Global Catalogue of Microorganisms (GCM) 10K type strain sequencing project: providing services to taxonomists for standard genome sequencing and annotation.</title>
        <authorList>
            <consortium name="The Broad Institute Genomics Platform"/>
            <consortium name="The Broad Institute Genome Sequencing Center for Infectious Disease"/>
            <person name="Wu L."/>
            <person name="Ma J."/>
        </authorList>
    </citation>
    <scope>NUCLEOTIDE SEQUENCE [LARGE SCALE GENOMIC DNA]</scope>
    <source>
        <strain evidence="11">KCTC 62192</strain>
    </source>
</reference>
<protein>
    <submittedName>
        <fullName evidence="10">Cbb3-type cytochrome c oxidase subunit I</fullName>
    </submittedName>
</protein>
<keyword evidence="11" id="KW-1185">Reference proteome</keyword>
<comment type="subcellular location">
    <subcellularLocation>
        <location evidence="1">Membrane</location>
        <topology evidence="1">Multi-pass membrane protein</topology>
    </subcellularLocation>
</comment>
<proteinExistence type="inferred from homology"/>
<evidence type="ECO:0000256" key="8">
    <source>
        <dbReference type="SAM" id="Phobius"/>
    </source>
</evidence>
<dbReference type="PROSITE" id="PS50855">
    <property type="entry name" value="COX1"/>
    <property type="match status" value="1"/>
</dbReference>
<evidence type="ECO:0000256" key="2">
    <source>
        <dbReference type="ARBA" id="ARBA00022660"/>
    </source>
</evidence>
<feature type="transmembrane region" description="Helical" evidence="8">
    <location>
        <begin position="113"/>
        <end position="131"/>
    </location>
</feature>
<keyword evidence="6" id="KW-0408">Iron</keyword>
<keyword evidence="5 8" id="KW-0472">Membrane</keyword>
<evidence type="ECO:0000256" key="6">
    <source>
        <dbReference type="RuleBase" id="RU000370"/>
    </source>
</evidence>
<dbReference type="RefSeq" id="WP_377832753.1">
    <property type="nucleotide sequence ID" value="NZ_JBHRSK010000004.1"/>
</dbReference>
<dbReference type="InterPro" id="IPR000883">
    <property type="entry name" value="Cyt_C_Oxase_1"/>
</dbReference>
<feature type="transmembrane region" description="Helical" evidence="8">
    <location>
        <begin position="353"/>
        <end position="375"/>
    </location>
</feature>
<feature type="transmembrane region" description="Helical" evidence="8">
    <location>
        <begin position="195"/>
        <end position="214"/>
    </location>
</feature>
<evidence type="ECO:0000259" key="9">
    <source>
        <dbReference type="PROSITE" id="PS50855"/>
    </source>
</evidence>
<dbReference type="PANTHER" id="PTHR10422">
    <property type="entry name" value="CYTOCHROME C OXIDASE SUBUNIT 1"/>
    <property type="match status" value="1"/>
</dbReference>
<dbReference type="Gene3D" id="1.20.210.10">
    <property type="entry name" value="Cytochrome c oxidase-like, subunit I domain"/>
    <property type="match status" value="1"/>
</dbReference>
<accession>A0ABV7AGP4</accession>
<evidence type="ECO:0000256" key="5">
    <source>
        <dbReference type="ARBA" id="ARBA00023136"/>
    </source>
</evidence>
<evidence type="ECO:0000256" key="1">
    <source>
        <dbReference type="ARBA" id="ARBA00004141"/>
    </source>
</evidence>
<dbReference type="Pfam" id="PF00115">
    <property type="entry name" value="COX1"/>
    <property type="match status" value="1"/>
</dbReference>
<organism evidence="10 11">
    <name type="scientific">Acidimangrovimonas pyrenivorans</name>
    <dbReference type="NCBI Taxonomy" id="2030798"/>
    <lineage>
        <taxon>Bacteria</taxon>
        <taxon>Pseudomonadati</taxon>
        <taxon>Pseudomonadota</taxon>
        <taxon>Alphaproteobacteria</taxon>
        <taxon>Rhodobacterales</taxon>
        <taxon>Paracoccaceae</taxon>
        <taxon>Acidimangrovimonas</taxon>
    </lineage>
</organism>
<keyword evidence="2 6" id="KW-0679">Respiratory chain</keyword>
<evidence type="ECO:0000313" key="10">
    <source>
        <dbReference type="EMBL" id="MFC2968081.1"/>
    </source>
</evidence>
<feature type="transmembrane region" description="Helical" evidence="8">
    <location>
        <begin position="272"/>
        <end position="300"/>
    </location>
</feature>
<dbReference type="Proteomes" id="UP001595443">
    <property type="component" value="Unassembled WGS sequence"/>
</dbReference>
<name>A0ABV7AGP4_9RHOB</name>
<keyword evidence="6" id="KW-0349">Heme</keyword>
<keyword evidence="6" id="KW-0249">Electron transport</keyword>
<dbReference type="InterPro" id="IPR023616">
    <property type="entry name" value="Cyt_c_oxase-like_su1_dom"/>
</dbReference>
<dbReference type="SUPFAM" id="SSF81442">
    <property type="entry name" value="Cytochrome c oxidase subunit I-like"/>
    <property type="match status" value="1"/>
</dbReference>